<dbReference type="EMBL" id="FLRE01000111">
    <property type="protein sequence ID" value="SBT36010.1"/>
    <property type="molecule type" value="Genomic_DNA"/>
</dbReference>
<organism evidence="2 4">
    <name type="scientific">Plasmodium ovale wallikeri</name>
    <dbReference type="NCBI Taxonomy" id="864142"/>
    <lineage>
        <taxon>Eukaryota</taxon>
        <taxon>Sar</taxon>
        <taxon>Alveolata</taxon>
        <taxon>Apicomplexa</taxon>
        <taxon>Aconoidasida</taxon>
        <taxon>Haemosporida</taxon>
        <taxon>Plasmodiidae</taxon>
        <taxon>Plasmodium</taxon>
        <taxon>Plasmodium (Plasmodium)</taxon>
    </lineage>
</organism>
<reference evidence="3" key="2">
    <citation type="submission" date="2016-05" db="EMBL/GenBank/DDBJ databases">
        <authorList>
            <person name="Naeem Raeece"/>
        </authorList>
    </citation>
    <scope>NUCLEOTIDE SEQUENCE [LARGE SCALE GENOMIC DNA]</scope>
</reference>
<dbReference type="Proteomes" id="UP000078555">
    <property type="component" value="Unassembled WGS sequence"/>
</dbReference>
<keyword evidence="4" id="KW-1185">Reference proteome</keyword>
<evidence type="ECO:0000313" key="1">
    <source>
        <dbReference type="EMBL" id="SBT36010.1"/>
    </source>
</evidence>
<gene>
    <name evidence="2" type="ORF">POVWA1_065320</name>
    <name evidence="1" type="ORF">POVWA2_027830</name>
</gene>
<protein>
    <submittedName>
        <fullName evidence="2">Uncharacterized protein</fullName>
    </submittedName>
</protein>
<sequence>MFQQMVGQSHVHFREEMRERFGESSSLTFFFHKMEDEMGMRRGGRRAHVRAHIRAYAPAHMLTKKTVNAHASGYSTKQAS</sequence>
<name>A0A1A9ACR1_PLAOA</name>
<evidence type="ECO:0000313" key="4">
    <source>
        <dbReference type="Proteomes" id="UP000078555"/>
    </source>
</evidence>
<accession>A0A1A9ACR1</accession>
<dbReference type="Proteomes" id="UP000078550">
    <property type="component" value="Unassembled WGS sequence"/>
</dbReference>
<reference evidence="2" key="3">
    <citation type="submission" date="2016-05" db="EMBL/GenBank/DDBJ databases">
        <authorList>
            <person name="Lavstsen T."/>
            <person name="Jespersen J.S."/>
        </authorList>
    </citation>
    <scope>NUCLEOTIDE SEQUENCE [LARGE SCALE GENOMIC DNA]</scope>
</reference>
<evidence type="ECO:0000313" key="2">
    <source>
        <dbReference type="EMBL" id="SBT53990.1"/>
    </source>
</evidence>
<evidence type="ECO:0000313" key="3">
    <source>
        <dbReference type="Proteomes" id="UP000078550"/>
    </source>
</evidence>
<dbReference type="AlphaFoldDB" id="A0A1A9ACR1"/>
<proteinExistence type="predicted"/>
<dbReference type="EMBL" id="FLRD01000466">
    <property type="protein sequence ID" value="SBT53990.1"/>
    <property type="molecule type" value="Genomic_DNA"/>
</dbReference>
<reference evidence="4" key="1">
    <citation type="submission" date="2016-05" db="EMBL/GenBank/DDBJ databases">
        <authorList>
            <person name="Naeem R."/>
        </authorList>
    </citation>
    <scope>NUCLEOTIDE SEQUENCE [LARGE SCALE GENOMIC DNA]</scope>
</reference>